<reference evidence="1 3" key="1">
    <citation type="journal article" date="2008" name="Science">
        <title>The Physcomitrella genome reveals evolutionary insights into the conquest of land by plants.</title>
        <authorList>
            <person name="Rensing S."/>
            <person name="Lang D."/>
            <person name="Zimmer A."/>
            <person name="Terry A."/>
            <person name="Salamov A."/>
            <person name="Shapiro H."/>
            <person name="Nishiyama T."/>
            <person name="Perroud P.-F."/>
            <person name="Lindquist E."/>
            <person name="Kamisugi Y."/>
            <person name="Tanahashi T."/>
            <person name="Sakakibara K."/>
            <person name="Fujita T."/>
            <person name="Oishi K."/>
            <person name="Shin-I T."/>
            <person name="Kuroki Y."/>
            <person name="Toyoda A."/>
            <person name="Suzuki Y."/>
            <person name="Hashimoto A."/>
            <person name="Yamaguchi K."/>
            <person name="Sugano A."/>
            <person name="Kohara Y."/>
            <person name="Fujiyama A."/>
            <person name="Anterola A."/>
            <person name="Aoki S."/>
            <person name="Ashton N."/>
            <person name="Barbazuk W.B."/>
            <person name="Barker E."/>
            <person name="Bennetzen J."/>
            <person name="Bezanilla M."/>
            <person name="Blankenship R."/>
            <person name="Cho S.H."/>
            <person name="Dutcher S."/>
            <person name="Estelle M."/>
            <person name="Fawcett J.A."/>
            <person name="Gundlach H."/>
            <person name="Hanada K."/>
            <person name="Heyl A."/>
            <person name="Hicks K.A."/>
            <person name="Hugh J."/>
            <person name="Lohr M."/>
            <person name="Mayer K."/>
            <person name="Melkozernov A."/>
            <person name="Murata T."/>
            <person name="Nelson D."/>
            <person name="Pils B."/>
            <person name="Prigge M."/>
            <person name="Reiss B."/>
            <person name="Renner T."/>
            <person name="Rombauts S."/>
            <person name="Rushton P."/>
            <person name="Sanderfoot A."/>
            <person name="Schween G."/>
            <person name="Shiu S.-H."/>
            <person name="Stueber K."/>
            <person name="Theodoulou F.L."/>
            <person name="Tu H."/>
            <person name="Van de Peer Y."/>
            <person name="Verrier P.J."/>
            <person name="Waters E."/>
            <person name="Wood A."/>
            <person name="Yang L."/>
            <person name="Cove D."/>
            <person name="Cuming A."/>
            <person name="Hasebe M."/>
            <person name="Lucas S."/>
            <person name="Mishler D.B."/>
            <person name="Reski R."/>
            <person name="Grigoriev I."/>
            <person name="Quatrano R.S."/>
            <person name="Boore J.L."/>
        </authorList>
    </citation>
    <scope>NUCLEOTIDE SEQUENCE [LARGE SCALE GENOMIC DNA]</scope>
    <source>
        <strain evidence="2 3">cv. Gransden 2004</strain>
    </source>
</reference>
<evidence type="ECO:0000313" key="2">
    <source>
        <dbReference type="EnsemblPlants" id="PAC:32976933.CDS.1"/>
    </source>
</evidence>
<name>A0A2K1KEI8_PHYPA</name>
<keyword evidence="3" id="KW-1185">Reference proteome</keyword>
<dbReference type="Proteomes" id="UP000006727">
    <property type="component" value="Chromosome 6"/>
</dbReference>
<accession>A0A2K1KEI8</accession>
<reference evidence="2" key="3">
    <citation type="submission" date="2020-12" db="UniProtKB">
        <authorList>
            <consortium name="EnsemblPlants"/>
        </authorList>
    </citation>
    <scope>IDENTIFICATION</scope>
</reference>
<evidence type="ECO:0000313" key="1">
    <source>
        <dbReference type="EMBL" id="PNR52169.1"/>
    </source>
</evidence>
<dbReference type="AlphaFoldDB" id="A0A2K1KEI8"/>
<proteinExistence type="predicted"/>
<dbReference type="InParanoid" id="A0A2K1KEI8"/>
<dbReference type="EnsemblPlants" id="Pp3c6_5590V3.1">
    <property type="protein sequence ID" value="PAC:32976933.CDS.1"/>
    <property type="gene ID" value="Pp3c6_5590"/>
</dbReference>
<dbReference type="Gramene" id="Pp3c6_5590V3.1">
    <property type="protein sequence ID" value="PAC:32976933.CDS.1"/>
    <property type="gene ID" value="Pp3c6_5590"/>
</dbReference>
<sequence length="29" mass="3262">MMYYPCITSISVAIVPANYNSLKKVVVEK</sequence>
<organism evidence="1">
    <name type="scientific">Physcomitrium patens</name>
    <name type="common">Spreading-leaved earth moss</name>
    <name type="synonym">Physcomitrella patens</name>
    <dbReference type="NCBI Taxonomy" id="3218"/>
    <lineage>
        <taxon>Eukaryota</taxon>
        <taxon>Viridiplantae</taxon>
        <taxon>Streptophyta</taxon>
        <taxon>Embryophyta</taxon>
        <taxon>Bryophyta</taxon>
        <taxon>Bryophytina</taxon>
        <taxon>Bryopsida</taxon>
        <taxon>Funariidae</taxon>
        <taxon>Funariales</taxon>
        <taxon>Funariaceae</taxon>
        <taxon>Physcomitrium</taxon>
    </lineage>
</organism>
<protein>
    <submittedName>
        <fullName evidence="1 2">Uncharacterized protein</fullName>
    </submittedName>
</protein>
<reference evidence="1 3" key="2">
    <citation type="journal article" date="2018" name="Plant J.">
        <title>The Physcomitrella patens chromosome-scale assembly reveals moss genome structure and evolution.</title>
        <authorList>
            <person name="Lang D."/>
            <person name="Ullrich K.K."/>
            <person name="Murat F."/>
            <person name="Fuchs J."/>
            <person name="Jenkins J."/>
            <person name="Haas F.B."/>
            <person name="Piednoel M."/>
            <person name="Gundlach H."/>
            <person name="Van Bel M."/>
            <person name="Meyberg R."/>
            <person name="Vives C."/>
            <person name="Morata J."/>
            <person name="Symeonidi A."/>
            <person name="Hiss M."/>
            <person name="Muchero W."/>
            <person name="Kamisugi Y."/>
            <person name="Saleh O."/>
            <person name="Blanc G."/>
            <person name="Decker E.L."/>
            <person name="van Gessel N."/>
            <person name="Grimwood J."/>
            <person name="Hayes R.D."/>
            <person name="Graham S.W."/>
            <person name="Gunter L.E."/>
            <person name="McDaniel S.F."/>
            <person name="Hoernstein S.N.W."/>
            <person name="Larsson A."/>
            <person name="Li F.W."/>
            <person name="Perroud P.F."/>
            <person name="Phillips J."/>
            <person name="Ranjan P."/>
            <person name="Rokshar D.S."/>
            <person name="Rothfels C.J."/>
            <person name="Schneider L."/>
            <person name="Shu S."/>
            <person name="Stevenson D.W."/>
            <person name="Thummler F."/>
            <person name="Tillich M."/>
            <person name="Villarreal Aguilar J.C."/>
            <person name="Widiez T."/>
            <person name="Wong G.K."/>
            <person name="Wymore A."/>
            <person name="Zhang Y."/>
            <person name="Zimmer A.D."/>
            <person name="Quatrano R.S."/>
            <person name="Mayer K.F.X."/>
            <person name="Goodstein D."/>
            <person name="Casacuberta J.M."/>
            <person name="Vandepoele K."/>
            <person name="Reski R."/>
            <person name="Cuming A.C."/>
            <person name="Tuskan G.A."/>
            <person name="Maumus F."/>
            <person name="Salse J."/>
            <person name="Schmutz J."/>
            <person name="Rensing S.A."/>
        </authorList>
    </citation>
    <scope>NUCLEOTIDE SEQUENCE [LARGE SCALE GENOMIC DNA]</scope>
    <source>
        <strain evidence="2 3">cv. Gransden 2004</strain>
    </source>
</reference>
<dbReference type="EMBL" id="ABEU02000006">
    <property type="protein sequence ID" value="PNR52169.1"/>
    <property type="molecule type" value="Genomic_DNA"/>
</dbReference>
<gene>
    <name evidence="1" type="ORF">PHYPA_008543</name>
</gene>
<evidence type="ECO:0000313" key="3">
    <source>
        <dbReference type="Proteomes" id="UP000006727"/>
    </source>
</evidence>